<dbReference type="EMBL" id="WVTA01000004">
    <property type="protein sequence ID" value="KAK3213600.1"/>
    <property type="molecule type" value="Genomic_DNA"/>
</dbReference>
<accession>A0AAN6M1N7</accession>
<feature type="compositionally biased region" description="Low complexity" evidence="1">
    <location>
        <begin position="49"/>
        <end position="64"/>
    </location>
</feature>
<feature type="signal peptide" evidence="2">
    <location>
        <begin position="1"/>
        <end position="15"/>
    </location>
</feature>
<dbReference type="AlphaFoldDB" id="A0AAN6M1N7"/>
<name>A0AAN6M1N7_9PLEO</name>
<gene>
    <name evidence="3" type="ORF">GRF29_28g427466</name>
</gene>
<keyword evidence="4" id="KW-1185">Reference proteome</keyword>
<evidence type="ECO:0000256" key="1">
    <source>
        <dbReference type="SAM" id="MobiDB-lite"/>
    </source>
</evidence>
<dbReference type="Proteomes" id="UP001280581">
    <property type="component" value="Unassembled WGS sequence"/>
</dbReference>
<reference evidence="3 4" key="1">
    <citation type="submission" date="2021-02" db="EMBL/GenBank/DDBJ databases">
        <title>Genome assembly of Pseudopithomyces chartarum.</title>
        <authorList>
            <person name="Jauregui R."/>
            <person name="Singh J."/>
            <person name="Voisey C."/>
        </authorList>
    </citation>
    <scope>NUCLEOTIDE SEQUENCE [LARGE SCALE GENOMIC DNA]</scope>
    <source>
        <strain evidence="3 4">AGR01</strain>
    </source>
</reference>
<comment type="caution">
    <text evidence="3">The sequence shown here is derived from an EMBL/GenBank/DDBJ whole genome shotgun (WGS) entry which is preliminary data.</text>
</comment>
<protein>
    <submittedName>
        <fullName evidence="3">Uncharacterized protein</fullName>
    </submittedName>
</protein>
<feature type="chain" id="PRO_5042892568" evidence="2">
    <location>
        <begin position="16"/>
        <end position="89"/>
    </location>
</feature>
<proteinExistence type="predicted"/>
<keyword evidence="2" id="KW-0732">Signal</keyword>
<organism evidence="3 4">
    <name type="scientific">Pseudopithomyces chartarum</name>
    <dbReference type="NCBI Taxonomy" id="1892770"/>
    <lineage>
        <taxon>Eukaryota</taxon>
        <taxon>Fungi</taxon>
        <taxon>Dikarya</taxon>
        <taxon>Ascomycota</taxon>
        <taxon>Pezizomycotina</taxon>
        <taxon>Dothideomycetes</taxon>
        <taxon>Pleosporomycetidae</taxon>
        <taxon>Pleosporales</taxon>
        <taxon>Massarineae</taxon>
        <taxon>Didymosphaeriaceae</taxon>
        <taxon>Pseudopithomyces</taxon>
    </lineage>
</organism>
<evidence type="ECO:0000256" key="2">
    <source>
        <dbReference type="SAM" id="SignalP"/>
    </source>
</evidence>
<evidence type="ECO:0000313" key="3">
    <source>
        <dbReference type="EMBL" id="KAK3213600.1"/>
    </source>
</evidence>
<feature type="region of interest" description="Disordered" evidence="1">
    <location>
        <begin position="47"/>
        <end position="66"/>
    </location>
</feature>
<evidence type="ECO:0000313" key="4">
    <source>
        <dbReference type="Proteomes" id="UP001280581"/>
    </source>
</evidence>
<sequence length="89" mass="9469">MRYAASFLLLGVAAAQQQYEVYTIPVFDPANAPTYGASQTTIYRPTDLTSSATQPASSATPSSPVKACKVAPTTLSTSRKTTYHTQASY</sequence>